<evidence type="ECO:0000313" key="1">
    <source>
        <dbReference type="EMBL" id="KEA56064.1"/>
    </source>
</evidence>
<proteinExistence type="predicted"/>
<accession>A0A071M553</accession>
<gene>
    <name evidence="1" type="ORF">DT99_28620</name>
</gene>
<protein>
    <recommendedName>
        <fullName evidence="2">Integrase</fullName>
    </recommendedName>
</protein>
<sequence>MVDRFCGLASIILSERNFNRDWIERQLAHSERDSVRAPCNHAEYLPERRKMMMQWWGGSYSIGPG</sequence>
<name>A0A071M553_9BURK</name>
<dbReference type="EMBL" id="JJOA01000033">
    <property type="protein sequence ID" value="KEA56064.1"/>
    <property type="molecule type" value="Genomic_DNA"/>
</dbReference>
<evidence type="ECO:0008006" key="2">
    <source>
        <dbReference type="Google" id="ProtNLM"/>
    </source>
</evidence>
<comment type="caution">
    <text evidence="1">The sequence shown here is derived from an EMBL/GenBank/DDBJ whole genome shotgun (WGS) entry which is preliminary data.</text>
</comment>
<reference evidence="1" key="1">
    <citation type="submission" date="2014-04" db="EMBL/GenBank/DDBJ databases">
        <title>In planta biocontrol of soil-borne Fusarium wilt of banana through a plant endophytic bacterium, Burkholderia cenocepacia 869T2.</title>
        <authorList>
            <person name="Ho Y.-N."/>
            <person name="Chiang H.-M."/>
            <person name="Chao C.-P."/>
            <person name="Su C.-C."/>
            <person name="Hsu H.-F."/>
            <person name="Guo C.-T."/>
            <person name="Hsieh J.-L."/>
            <person name="Huang C.-C."/>
        </authorList>
    </citation>
    <scope>NUCLEOTIDE SEQUENCE [LARGE SCALE GENOMIC DNA]</scope>
    <source>
        <strain evidence="1">869T2</strain>
    </source>
</reference>
<dbReference type="AlphaFoldDB" id="A0A071M553"/>
<organism evidence="1">
    <name type="scientific">Burkholderia cenocepacia</name>
    <dbReference type="NCBI Taxonomy" id="95486"/>
    <lineage>
        <taxon>Bacteria</taxon>
        <taxon>Pseudomonadati</taxon>
        <taxon>Pseudomonadota</taxon>
        <taxon>Betaproteobacteria</taxon>
        <taxon>Burkholderiales</taxon>
        <taxon>Burkholderiaceae</taxon>
        <taxon>Burkholderia</taxon>
        <taxon>Burkholderia cepacia complex</taxon>
    </lineage>
</organism>